<evidence type="ECO:0000313" key="3">
    <source>
        <dbReference type="EMBL" id="SDI51493.1"/>
    </source>
</evidence>
<evidence type="ECO:0000313" key="4">
    <source>
        <dbReference type="Proteomes" id="UP000198923"/>
    </source>
</evidence>
<name>A0A1G8L732_9ACTN</name>
<feature type="region of interest" description="Disordered" evidence="1">
    <location>
        <begin position="67"/>
        <end position="95"/>
    </location>
</feature>
<keyword evidence="2" id="KW-0472">Membrane</keyword>
<evidence type="ECO:0000256" key="1">
    <source>
        <dbReference type="SAM" id="MobiDB-lite"/>
    </source>
</evidence>
<dbReference type="STRING" id="504805.SAMN05421505_16219"/>
<organism evidence="3 4">
    <name type="scientific">Sinosporangium album</name>
    <dbReference type="NCBI Taxonomy" id="504805"/>
    <lineage>
        <taxon>Bacteria</taxon>
        <taxon>Bacillati</taxon>
        <taxon>Actinomycetota</taxon>
        <taxon>Actinomycetes</taxon>
        <taxon>Streptosporangiales</taxon>
        <taxon>Streptosporangiaceae</taxon>
        <taxon>Sinosporangium</taxon>
    </lineage>
</organism>
<dbReference type="Proteomes" id="UP000198923">
    <property type="component" value="Unassembled WGS sequence"/>
</dbReference>
<gene>
    <name evidence="3" type="ORF">SAMN05421505_16219</name>
</gene>
<reference evidence="3 4" key="1">
    <citation type="submission" date="2016-10" db="EMBL/GenBank/DDBJ databases">
        <authorList>
            <person name="de Groot N.N."/>
        </authorList>
    </citation>
    <scope>NUCLEOTIDE SEQUENCE [LARGE SCALE GENOMIC DNA]</scope>
    <source>
        <strain evidence="3 4">CPCC 201354</strain>
    </source>
</reference>
<evidence type="ECO:0000256" key="2">
    <source>
        <dbReference type="SAM" id="Phobius"/>
    </source>
</evidence>
<sequence>MQSEPRAVGRTVGVIAGAAALPAGAWLAHPALAAILLILVAAIVFSALWGSETVSERAFRLGRMIAGRSEPKAPPPGQIGQRQAQKLSAQPYEVPGDPQEMLTLGAIARRLGLDGKTVTQYRPQIEERAAWEQRGQRRLYRLADVVEVLNARRGAGSRATTAGIGTTSGSPP</sequence>
<keyword evidence="2" id="KW-1133">Transmembrane helix</keyword>
<feature type="transmembrane region" description="Helical" evidence="2">
    <location>
        <begin position="31"/>
        <end position="50"/>
    </location>
</feature>
<feature type="transmembrane region" description="Helical" evidence="2">
    <location>
        <begin position="7"/>
        <end position="25"/>
    </location>
</feature>
<keyword evidence="4" id="KW-1185">Reference proteome</keyword>
<accession>A0A1G8L732</accession>
<proteinExistence type="predicted"/>
<dbReference type="EMBL" id="FNCN01000062">
    <property type="protein sequence ID" value="SDI51493.1"/>
    <property type="molecule type" value="Genomic_DNA"/>
</dbReference>
<protein>
    <submittedName>
        <fullName evidence="3">Uncharacterized protein</fullName>
    </submittedName>
</protein>
<keyword evidence="2" id="KW-0812">Transmembrane</keyword>
<dbReference type="AlphaFoldDB" id="A0A1G8L732"/>